<evidence type="ECO:0000256" key="9">
    <source>
        <dbReference type="SAM" id="MobiDB-lite"/>
    </source>
</evidence>
<name>A0A8H6TX64_MYCCL</name>
<feature type="compositionally biased region" description="Low complexity" evidence="9">
    <location>
        <begin position="89"/>
        <end position="103"/>
    </location>
</feature>
<comment type="caution">
    <text evidence="11">The sequence shown here is derived from an EMBL/GenBank/DDBJ whole genome shotgun (WGS) entry which is preliminary data.</text>
</comment>
<keyword evidence="4 8" id="KW-0234">DNA repair</keyword>
<dbReference type="EMBL" id="JACAZE010000001">
    <property type="protein sequence ID" value="KAF7323335.1"/>
    <property type="molecule type" value="Genomic_DNA"/>
</dbReference>
<dbReference type="PANTHER" id="PTHR43286:SF1">
    <property type="entry name" value="ENDONUCLEASE III-LIKE PROTEIN 1"/>
    <property type="match status" value="1"/>
</dbReference>
<dbReference type="GO" id="GO:0005634">
    <property type="term" value="C:nucleus"/>
    <property type="evidence" value="ECO:0007669"/>
    <property type="project" value="UniProtKB-SubCell"/>
</dbReference>
<accession>A0A8H6TX64</accession>
<keyword evidence="3 8" id="KW-0378">Hydrolase</keyword>
<keyword evidence="6 8" id="KW-0326">Glycosidase</keyword>
<evidence type="ECO:0000259" key="10">
    <source>
        <dbReference type="SMART" id="SM00478"/>
    </source>
</evidence>
<dbReference type="InterPro" id="IPR004036">
    <property type="entry name" value="Endonuclease-III-like_CS2"/>
</dbReference>
<reference evidence="11" key="1">
    <citation type="submission" date="2020-05" db="EMBL/GenBank/DDBJ databases">
        <title>Mycena genomes resolve the evolution of fungal bioluminescence.</title>
        <authorList>
            <person name="Tsai I.J."/>
        </authorList>
    </citation>
    <scope>NUCLEOTIDE SEQUENCE</scope>
    <source>
        <strain evidence="11">110903Hualien_Pintung</strain>
    </source>
</reference>
<dbReference type="InterPro" id="IPR003265">
    <property type="entry name" value="HhH-GPD_domain"/>
</dbReference>
<dbReference type="PANTHER" id="PTHR43286">
    <property type="entry name" value="ENDONUCLEASE III-LIKE PROTEIN 1"/>
    <property type="match status" value="1"/>
</dbReference>
<dbReference type="FunFam" id="1.10.340.30:FF:000001">
    <property type="entry name" value="Endonuclease III"/>
    <property type="match status" value="1"/>
</dbReference>
<dbReference type="GO" id="GO:0006285">
    <property type="term" value="P:base-excision repair, AP site formation"/>
    <property type="evidence" value="ECO:0007669"/>
    <property type="project" value="UniProtKB-UniRule"/>
</dbReference>
<evidence type="ECO:0000256" key="5">
    <source>
        <dbReference type="ARBA" id="ARBA00023239"/>
    </source>
</evidence>
<dbReference type="EC" id="4.2.99.18" evidence="8"/>
<keyword evidence="12" id="KW-1185">Reference proteome</keyword>
<comment type="similarity">
    <text evidence="1 8">Belongs to the Nth/MutY family.</text>
</comment>
<dbReference type="GO" id="GO:0003677">
    <property type="term" value="F:DNA binding"/>
    <property type="evidence" value="ECO:0007669"/>
    <property type="project" value="UniProtKB-UniRule"/>
</dbReference>
<evidence type="ECO:0000256" key="8">
    <source>
        <dbReference type="HAMAP-Rule" id="MF_03183"/>
    </source>
</evidence>
<dbReference type="InterPro" id="IPR000445">
    <property type="entry name" value="HhH_motif"/>
</dbReference>
<gene>
    <name evidence="8" type="primary">NTH1</name>
    <name evidence="11" type="ORF">HMN09_00114400</name>
</gene>
<dbReference type="HAMAP" id="MF_03183">
    <property type="entry name" value="Endonuclease_III_Nth"/>
    <property type="match status" value="1"/>
</dbReference>
<dbReference type="Gene3D" id="1.10.340.30">
    <property type="entry name" value="Hypothetical protein, domain 2"/>
    <property type="match status" value="1"/>
</dbReference>
<comment type="function">
    <text evidence="8">Bifunctional DNA N-glycosylase with associated apurinic/apyrimidinic (AP) lyase function that catalyzes the first step in base excision repair (BER), the primary repair pathway for the repair of oxidative DNA damage. The DNA N-glycosylase activity releases the damaged DNA base from DNA by cleaving the N-glycosidic bond, leaving an AP site. The AP lyase activity cleaves the phosphodiester bond 3' to the AP site by a beta-elimination. Primarily recognizes and repairs oxidative base damage of pyrimidines.</text>
</comment>
<evidence type="ECO:0000256" key="4">
    <source>
        <dbReference type="ARBA" id="ARBA00023204"/>
    </source>
</evidence>
<keyword evidence="2 8" id="KW-0227">DNA damage</keyword>
<comment type="caution">
    <text evidence="8">Lacks conserved residue(s) required for the propagation of feature annotation.</text>
</comment>
<dbReference type="PROSITE" id="PS01155">
    <property type="entry name" value="ENDONUCLEASE_III_2"/>
    <property type="match status" value="1"/>
</dbReference>
<feature type="region of interest" description="Disordered" evidence="9">
    <location>
        <begin position="38"/>
        <end position="61"/>
    </location>
</feature>
<evidence type="ECO:0000256" key="7">
    <source>
        <dbReference type="ARBA" id="ARBA00044632"/>
    </source>
</evidence>
<feature type="region of interest" description="Disordered" evidence="9">
    <location>
        <begin position="76"/>
        <end position="137"/>
    </location>
</feature>
<feature type="domain" description="HhH-GPD" evidence="10">
    <location>
        <begin position="202"/>
        <end position="355"/>
    </location>
</feature>
<evidence type="ECO:0000313" key="12">
    <source>
        <dbReference type="Proteomes" id="UP000613580"/>
    </source>
</evidence>
<dbReference type="GO" id="GO:0005739">
    <property type="term" value="C:mitochondrion"/>
    <property type="evidence" value="ECO:0007669"/>
    <property type="project" value="UniProtKB-SubCell"/>
</dbReference>
<feature type="region of interest" description="Disordered" evidence="9">
    <location>
        <begin position="1"/>
        <end position="20"/>
    </location>
</feature>
<keyword evidence="8" id="KW-0496">Mitochondrion</keyword>
<protein>
    <recommendedName>
        <fullName evidence="8">Endonuclease III homolog</fullName>
        <ecNumber evidence="8">3.2.2.-</ecNumber>
        <ecNumber evidence="8">4.2.99.18</ecNumber>
    </recommendedName>
    <alternativeName>
        <fullName evidence="8">Bifunctional DNA N-glycosylase/DNA-(apurinic or apyrimidinic site) lyase</fullName>
        <shortName evidence="8">DNA glycosylase/AP lyase</shortName>
    </alternativeName>
</protein>
<feature type="compositionally biased region" description="Basic residues" evidence="9">
    <location>
        <begin position="104"/>
        <end position="113"/>
    </location>
</feature>
<dbReference type="GO" id="GO:0006289">
    <property type="term" value="P:nucleotide-excision repair"/>
    <property type="evidence" value="ECO:0007669"/>
    <property type="project" value="TreeGrafter"/>
</dbReference>
<evidence type="ECO:0000256" key="1">
    <source>
        <dbReference type="ARBA" id="ARBA00008343"/>
    </source>
</evidence>
<comment type="catalytic activity">
    <reaction evidence="7 8">
        <text>2'-deoxyribonucleotide-(2'-deoxyribose 5'-phosphate)-2'-deoxyribonucleotide-DNA = a 3'-end 2'-deoxyribonucleotide-(2,3-dehydro-2,3-deoxyribose 5'-phosphate)-DNA + a 5'-end 5'-phospho-2'-deoxyribonucleoside-DNA + H(+)</text>
        <dbReference type="Rhea" id="RHEA:66592"/>
        <dbReference type="Rhea" id="RHEA-COMP:13180"/>
        <dbReference type="Rhea" id="RHEA-COMP:16897"/>
        <dbReference type="Rhea" id="RHEA-COMP:17067"/>
        <dbReference type="ChEBI" id="CHEBI:15378"/>
        <dbReference type="ChEBI" id="CHEBI:136412"/>
        <dbReference type="ChEBI" id="CHEBI:157695"/>
        <dbReference type="ChEBI" id="CHEBI:167181"/>
        <dbReference type="EC" id="4.2.99.18"/>
    </reaction>
</comment>
<evidence type="ECO:0000313" key="11">
    <source>
        <dbReference type="EMBL" id="KAF7323335.1"/>
    </source>
</evidence>
<dbReference type="GO" id="GO:0140078">
    <property type="term" value="F:class I DNA-(apurinic or apyrimidinic site) endonuclease activity"/>
    <property type="evidence" value="ECO:0007669"/>
    <property type="project" value="UniProtKB-EC"/>
</dbReference>
<dbReference type="CDD" id="cd00056">
    <property type="entry name" value="ENDO3c"/>
    <property type="match status" value="1"/>
</dbReference>
<dbReference type="Pfam" id="PF00633">
    <property type="entry name" value="HHH"/>
    <property type="match status" value="1"/>
</dbReference>
<evidence type="ECO:0000256" key="2">
    <source>
        <dbReference type="ARBA" id="ARBA00022763"/>
    </source>
</evidence>
<keyword evidence="5 8" id="KW-0456">Lyase</keyword>
<dbReference type="Pfam" id="PF00730">
    <property type="entry name" value="HhH-GPD"/>
    <property type="match status" value="1"/>
</dbReference>
<dbReference type="GO" id="GO:0000703">
    <property type="term" value="F:oxidized pyrimidine nucleobase lesion DNA N-glycosylase activity"/>
    <property type="evidence" value="ECO:0007669"/>
    <property type="project" value="UniProtKB-UniRule"/>
</dbReference>
<organism evidence="11 12">
    <name type="scientific">Mycena chlorophos</name>
    <name type="common">Agaric fungus</name>
    <name type="synonym">Agaricus chlorophos</name>
    <dbReference type="NCBI Taxonomy" id="658473"/>
    <lineage>
        <taxon>Eukaryota</taxon>
        <taxon>Fungi</taxon>
        <taxon>Dikarya</taxon>
        <taxon>Basidiomycota</taxon>
        <taxon>Agaricomycotina</taxon>
        <taxon>Agaricomycetes</taxon>
        <taxon>Agaricomycetidae</taxon>
        <taxon>Agaricales</taxon>
        <taxon>Marasmiineae</taxon>
        <taxon>Mycenaceae</taxon>
        <taxon>Mycena</taxon>
    </lineage>
</organism>
<dbReference type="EC" id="3.2.2.-" evidence="8"/>
<evidence type="ECO:0000256" key="6">
    <source>
        <dbReference type="ARBA" id="ARBA00023295"/>
    </source>
</evidence>
<evidence type="ECO:0000256" key="3">
    <source>
        <dbReference type="ARBA" id="ARBA00022801"/>
    </source>
</evidence>
<dbReference type="Proteomes" id="UP000613580">
    <property type="component" value="Unassembled WGS sequence"/>
</dbReference>
<dbReference type="OrthoDB" id="2099276at2759"/>
<feature type="region of interest" description="Disordered" evidence="9">
    <location>
        <begin position="377"/>
        <end position="404"/>
    </location>
</feature>
<dbReference type="Gene3D" id="1.10.1670.10">
    <property type="entry name" value="Helix-hairpin-Helix base-excision DNA repair enzymes (C-terminal)"/>
    <property type="match status" value="1"/>
</dbReference>
<dbReference type="InterPro" id="IPR030841">
    <property type="entry name" value="NTH1"/>
</dbReference>
<comment type="subcellular location">
    <subcellularLocation>
        <location evidence="8">Nucleus</location>
    </subcellularLocation>
    <subcellularLocation>
        <location evidence="8">Mitochondrion</location>
    </subcellularLocation>
</comment>
<dbReference type="SUPFAM" id="SSF48150">
    <property type="entry name" value="DNA-glycosylase"/>
    <property type="match status" value="1"/>
</dbReference>
<sequence>MAAVRRTSSRLASRPSPYNTGVALFKLEDVDEADFLVPPVSAIATPRKQKRGVKKEEEDTLNMDALIALEYEDLKPLPVQSPSKRSRSTKSSPASSPGPSSSPKKTRSKKTSSPKKSPSKATPYKKALSKPDPAPARWREVFSAIQEMRKGITAPVDTMGCHMAQRHETDSRNKRYENHSDNYILLKRIRFNRFITLVSLMLSPQARDDTVDPAVSRLRDLLGGTLSLENMLAADEDRILETIRPVGLGPGKTRNLKAAAEQLRDRFNGDIPQTLEEIVTLPGVGPKVGLLALQNAWNINAGIGVDTHVLRITRLLGWHKFPKEKVEHARVSLESWLPKEHWREINPLLVGFGQTICKSDNPLCGQCTLSASGLCPSARKAVPSSASPRKGKTKGKQSSPSTDW</sequence>
<dbReference type="InterPro" id="IPR023170">
    <property type="entry name" value="HhH_base_excis_C"/>
</dbReference>
<keyword evidence="8" id="KW-0539">Nucleus</keyword>
<dbReference type="SMART" id="SM00478">
    <property type="entry name" value="ENDO3c"/>
    <property type="match status" value="1"/>
</dbReference>
<dbReference type="InterPro" id="IPR011257">
    <property type="entry name" value="DNA_glycosylase"/>
</dbReference>
<feature type="compositionally biased region" description="Low complexity" evidence="9">
    <location>
        <begin position="114"/>
        <end position="126"/>
    </location>
</feature>
<dbReference type="AlphaFoldDB" id="A0A8H6TX64"/>
<proteinExistence type="inferred from homology"/>